<dbReference type="Proteomes" id="UP000324585">
    <property type="component" value="Unassembled WGS sequence"/>
</dbReference>
<dbReference type="EMBL" id="VRMN01000003">
    <property type="protein sequence ID" value="KAA8495227.1"/>
    <property type="molecule type" value="Genomic_DNA"/>
</dbReference>
<keyword evidence="2" id="KW-1185">Reference proteome</keyword>
<organism evidence="1 2">
    <name type="scientific">Porphyridium purpureum</name>
    <name type="common">Red alga</name>
    <name type="synonym">Porphyridium cruentum</name>
    <dbReference type="NCBI Taxonomy" id="35688"/>
    <lineage>
        <taxon>Eukaryota</taxon>
        <taxon>Rhodophyta</taxon>
        <taxon>Bangiophyceae</taxon>
        <taxon>Porphyridiales</taxon>
        <taxon>Porphyridiaceae</taxon>
        <taxon>Porphyridium</taxon>
    </lineage>
</organism>
<evidence type="ECO:0000313" key="2">
    <source>
        <dbReference type="Proteomes" id="UP000324585"/>
    </source>
</evidence>
<name>A0A5J4YXN3_PORPP</name>
<sequence>MRLLASLSWRHGDSNVPVAFVSGSATTSSVRFRPLPPRRTCRDCERTRTAVVALAPSWQESVRATGADASPWRGFVCEFDGVSGRPLRESRIETLTRLVSGAEESIVLSTDVDWAPGCTPSAAEKHEGSVVFGNGTWSSGASDLSQRGTESISRLLIHTGFVYEQSERARITIVYENLVRKSVVVAHEARDGIEVHPFLNSAPLDAKDIEGRWMADNMRYVLESNSWTQETIQRNYDGTNSSNPSLLRLPLLITVVSKPLLSLQEVVSFGCGWSPNNTRRFVCIRRHNAGGNFALVSAREEKKMQLR</sequence>
<evidence type="ECO:0000313" key="1">
    <source>
        <dbReference type="EMBL" id="KAA8495227.1"/>
    </source>
</evidence>
<comment type="caution">
    <text evidence="1">The sequence shown here is derived from an EMBL/GenBank/DDBJ whole genome shotgun (WGS) entry which is preliminary data.</text>
</comment>
<proteinExistence type="predicted"/>
<dbReference type="AlphaFoldDB" id="A0A5J4YXN3"/>
<protein>
    <submittedName>
        <fullName evidence="1">Uncharacterized protein</fullName>
    </submittedName>
</protein>
<reference evidence="2" key="1">
    <citation type="journal article" date="2019" name="Nat. Commun.">
        <title>Expansion of phycobilisome linker gene families in mesophilic red algae.</title>
        <authorList>
            <person name="Lee J."/>
            <person name="Kim D."/>
            <person name="Bhattacharya D."/>
            <person name="Yoon H.S."/>
        </authorList>
    </citation>
    <scope>NUCLEOTIDE SEQUENCE [LARGE SCALE GENOMIC DNA]</scope>
    <source>
        <strain evidence="2">CCMP 1328</strain>
    </source>
</reference>
<gene>
    <name evidence="1" type="ORF">FVE85_1382</name>
</gene>
<accession>A0A5J4YXN3</accession>